<dbReference type="EMBL" id="BX284606">
    <property type="protein sequence ID" value="SPC48670.1"/>
    <property type="molecule type" value="Genomic_DNA"/>
</dbReference>
<evidence type="ECO:0000313" key="1">
    <source>
        <dbReference type="EMBL" id="SPC48670.1"/>
    </source>
</evidence>
<gene>
    <name evidence="1" type="ORF">CELE_F55A4.13</name>
    <name evidence="1 3" type="ORF">F55A4.13</name>
</gene>
<dbReference type="AGR" id="WB:WBGene00303062"/>
<organism evidence="1 2">
    <name type="scientific">Caenorhabditis elegans</name>
    <dbReference type="NCBI Taxonomy" id="6239"/>
    <lineage>
        <taxon>Eukaryota</taxon>
        <taxon>Metazoa</taxon>
        <taxon>Ecdysozoa</taxon>
        <taxon>Nematoda</taxon>
        <taxon>Chromadorea</taxon>
        <taxon>Rhabditida</taxon>
        <taxon>Rhabditina</taxon>
        <taxon>Rhabditomorpha</taxon>
        <taxon>Rhabditoidea</taxon>
        <taxon>Rhabditidae</taxon>
        <taxon>Peloderinae</taxon>
        <taxon>Caenorhabditis</taxon>
    </lineage>
</organism>
<protein>
    <submittedName>
        <fullName evidence="1">Uncharacterized protein</fullName>
    </submittedName>
</protein>
<reference evidence="1 2" key="1">
    <citation type="journal article" date="1998" name="Science">
        <title>Genome sequence of the nematode C. elegans: a platform for investigating biology.</title>
        <authorList>
            <consortium name="The C. elegans sequencing consortium"/>
            <person name="Sulson J.E."/>
            <person name="Waterston R."/>
        </authorList>
    </citation>
    <scope>NUCLEOTIDE SEQUENCE [LARGE SCALE GENOMIC DNA]</scope>
    <source>
        <strain evidence="1 2">Bristol N2</strain>
    </source>
</reference>
<dbReference type="WormBase" id="F55A4.13">
    <property type="protein sequence ID" value="CE52463"/>
    <property type="gene ID" value="WBGene00303062"/>
</dbReference>
<name>A0A2K5AU09_CAEEL</name>
<sequence length="9" mass="965">MCSEVRGLA</sequence>
<proteinExistence type="predicted"/>
<dbReference type="Proteomes" id="UP000001940">
    <property type="component" value="Chromosome X"/>
</dbReference>
<keyword evidence="2" id="KW-1185">Reference proteome</keyword>
<evidence type="ECO:0000313" key="3">
    <source>
        <dbReference type="WormBase" id="F55A4.13"/>
    </source>
</evidence>
<evidence type="ECO:0000313" key="2">
    <source>
        <dbReference type="Proteomes" id="UP000001940"/>
    </source>
</evidence>
<dbReference type="InParanoid" id="A0A2K5AU09"/>
<accession>A0A2K5AU09</accession>